<dbReference type="SUPFAM" id="SSF55811">
    <property type="entry name" value="Nudix"/>
    <property type="match status" value="1"/>
</dbReference>
<dbReference type="Gene3D" id="3.90.79.10">
    <property type="entry name" value="Nucleoside Triphosphate Pyrophosphohydrolase"/>
    <property type="match status" value="1"/>
</dbReference>
<keyword evidence="5" id="KW-1185">Reference proteome</keyword>
<feature type="domain" description="Nudix hydrolase" evidence="3">
    <location>
        <begin position="1"/>
        <end position="124"/>
    </location>
</feature>
<proteinExistence type="predicted"/>
<dbReference type="Pfam" id="PF00293">
    <property type="entry name" value="NUDIX"/>
    <property type="match status" value="1"/>
</dbReference>
<name>M0MUV2_9EURY</name>
<evidence type="ECO:0000256" key="2">
    <source>
        <dbReference type="ARBA" id="ARBA00022801"/>
    </source>
</evidence>
<dbReference type="InterPro" id="IPR015797">
    <property type="entry name" value="NUDIX_hydrolase-like_dom_sf"/>
</dbReference>
<dbReference type="EMBL" id="AOME01000077">
    <property type="protein sequence ID" value="EMA49406.1"/>
    <property type="molecule type" value="Genomic_DNA"/>
</dbReference>
<dbReference type="PANTHER" id="PTHR43046">
    <property type="entry name" value="GDP-MANNOSE MANNOSYL HYDROLASE"/>
    <property type="match status" value="1"/>
</dbReference>
<dbReference type="CDD" id="cd04688">
    <property type="entry name" value="NUDIX_Hydrolase"/>
    <property type="match status" value="1"/>
</dbReference>
<organism evidence="4 5">
    <name type="scientific">Halococcus salifodinae DSM 8989</name>
    <dbReference type="NCBI Taxonomy" id="1227456"/>
    <lineage>
        <taxon>Archaea</taxon>
        <taxon>Methanobacteriati</taxon>
        <taxon>Methanobacteriota</taxon>
        <taxon>Stenosarchaea group</taxon>
        <taxon>Halobacteria</taxon>
        <taxon>Halobacteriales</taxon>
        <taxon>Halococcaceae</taxon>
        <taxon>Halococcus</taxon>
    </lineage>
</organism>
<gene>
    <name evidence="4" type="ORF">C450_16947</name>
</gene>
<dbReference type="PATRIC" id="fig|1227456.3.peg.3442"/>
<comment type="cofactor">
    <cofactor evidence="1">
        <name>Mg(2+)</name>
        <dbReference type="ChEBI" id="CHEBI:18420"/>
    </cofactor>
</comment>
<sequence>MVSKDDEPGEDEPFYRLIGGGVEFGEHSRKSVVREFREELDVELTNVNPTGTYENVFTFDGEQGHEIWRVYEGDIAEDWPYERDSFEGREPELDETYEATWMAPERLRDDVTFYDPVVLDDLGRR</sequence>
<reference evidence="4 5" key="1">
    <citation type="journal article" date="2014" name="PLoS Genet.">
        <title>Phylogenetically driven sequencing of extremely halophilic archaea reveals strategies for static and dynamic osmo-response.</title>
        <authorList>
            <person name="Becker E.A."/>
            <person name="Seitzer P.M."/>
            <person name="Tritt A."/>
            <person name="Larsen D."/>
            <person name="Krusor M."/>
            <person name="Yao A.I."/>
            <person name="Wu D."/>
            <person name="Madern D."/>
            <person name="Eisen J.A."/>
            <person name="Darling A.E."/>
            <person name="Facciotti M.T."/>
        </authorList>
    </citation>
    <scope>NUCLEOTIDE SEQUENCE [LARGE SCALE GENOMIC DNA]</scope>
    <source>
        <strain evidence="4 5">DSM 8989</strain>
    </source>
</reference>
<protein>
    <submittedName>
        <fullName evidence="4">NUDIX hydrolase</fullName>
    </submittedName>
</protein>
<dbReference type="AlphaFoldDB" id="M0MUV2"/>
<dbReference type="PROSITE" id="PS51462">
    <property type="entry name" value="NUDIX"/>
    <property type="match status" value="1"/>
</dbReference>
<keyword evidence="2 4" id="KW-0378">Hydrolase</keyword>
<dbReference type="Proteomes" id="UP000011625">
    <property type="component" value="Unassembled WGS sequence"/>
</dbReference>
<comment type="caution">
    <text evidence="4">The sequence shown here is derived from an EMBL/GenBank/DDBJ whole genome shotgun (WGS) entry which is preliminary data.</text>
</comment>
<accession>M0MUV2</accession>
<dbReference type="PANTHER" id="PTHR43046:SF14">
    <property type="entry name" value="MUTT_NUDIX FAMILY PROTEIN"/>
    <property type="match status" value="1"/>
</dbReference>
<evidence type="ECO:0000313" key="5">
    <source>
        <dbReference type="Proteomes" id="UP000011625"/>
    </source>
</evidence>
<dbReference type="GO" id="GO:0016787">
    <property type="term" value="F:hydrolase activity"/>
    <property type="evidence" value="ECO:0007669"/>
    <property type="project" value="UniProtKB-KW"/>
</dbReference>
<evidence type="ECO:0000256" key="1">
    <source>
        <dbReference type="ARBA" id="ARBA00001946"/>
    </source>
</evidence>
<evidence type="ECO:0000259" key="3">
    <source>
        <dbReference type="PROSITE" id="PS51462"/>
    </source>
</evidence>
<dbReference type="STRING" id="1227456.C450_16947"/>
<dbReference type="InterPro" id="IPR000086">
    <property type="entry name" value="NUDIX_hydrolase_dom"/>
</dbReference>
<evidence type="ECO:0000313" key="4">
    <source>
        <dbReference type="EMBL" id="EMA49406.1"/>
    </source>
</evidence>